<dbReference type="InterPro" id="IPR010432">
    <property type="entry name" value="RDD"/>
</dbReference>
<proteinExistence type="predicted"/>
<feature type="transmembrane region" description="Helical" evidence="5">
    <location>
        <begin position="128"/>
        <end position="144"/>
    </location>
</feature>
<feature type="domain" description="RDD" evidence="6">
    <location>
        <begin position="10"/>
        <end position="156"/>
    </location>
</feature>
<comment type="caution">
    <text evidence="7">The sequence shown here is derived from an EMBL/GenBank/DDBJ whole genome shotgun (WGS) entry which is preliminary data.</text>
</comment>
<reference evidence="7 8" key="1">
    <citation type="journal article" date="2017" name="Int. J. Syst. Evol. Microbiol.">
        <title>Ramlibacter monticola sp. nov., isolated from forest soil.</title>
        <authorList>
            <person name="Chaudhary D.K."/>
            <person name="Kim J."/>
        </authorList>
    </citation>
    <scope>NUCLEOTIDE SEQUENCE [LARGE SCALE GENOMIC DNA]</scope>
    <source>
        <strain evidence="7 8">KACC 19175</strain>
    </source>
</reference>
<evidence type="ECO:0000313" key="8">
    <source>
        <dbReference type="Proteomes" id="UP000599109"/>
    </source>
</evidence>
<accession>A0A936Z160</accession>
<protein>
    <submittedName>
        <fullName evidence="7">RDD family protein</fullName>
    </submittedName>
</protein>
<dbReference type="AlphaFoldDB" id="A0A936Z160"/>
<keyword evidence="8" id="KW-1185">Reference proteome</keyword>
<evidence type="ECO:0000256" key="3">
    <source>
        <dbReference type="ARBA" id="ARBA00022989"/>
    </source>
</evidence>
<gene>
    <name evidence="7" type="ORF">JJ685_10895</name>
</gene>
<keyword evidence="4 5" id="KW-0472">Membrane</keyword>
<evidence type="ECO:0000259" key="6">
    <source>
        <dbReference type="Pfam" id="PF06271"/>
    </source>
</evidence>
<evidence type="ECO:0000256" key="1">
    <source>
        <dbReference type="ARBA" id="ARBA00004141"/>
    </source>
</evidence>
<evidence type="ECO:0000313" key="7">
    <source>
        <dbReference type="EMBL" id="MBL0391642.1"/>
    </source>
</evidence>
<feature type="transmembrane region" description="Helical" evidence="5">
    <location>
        <begin position="98"/>
        <end position="116"/>
    </location>
</feature>
<feature type="transmembrane region" description="Helical" evidence="5">
    <location>
        <begin position="52"/>
        <end position="70"/>
    </location>
</feature>
<feature type="transmembrane region" description="Helical" evidence="5">
    <location>
        <begin position="20"/>
        <end position="40"/>
    </location>
</feature>
<keyword evidence="3 5" id="KW-1133">Transmembrane helix</keyword>
<organism evidence="7 8">
    <name type="scientific">Ramlibacter monticola</name>
    <dbReference type="NCBI Taxonomy" id="1926872"/>
    <lineage>
        <taxon>Bacteria</taxon>
        <taxon>Pseudomonadati</taxon>
        <taxon>Pseudomonadota</taxon>
        <taxon>Betaproteobacteria</taxon>
        <taxon>Burkholderiales</taxon>
        <taxon>Comamonadaceae</taxon>
        <taxon>Ramlibacter</taxon>
    </lineage>
</organism>
<dbReference type="EMBL" id="JAEQNE010000002">
    <property type="protein sequence ID" value="MBL0391642.1"/>
    <property type="molecule type" value="Genomic_DNA"/>
</dbReference>
<sequence length="164" mass="18534">MSPSLPLAAPGLARRLACLFYDAFLAFGIALATAFVFSVLTQMRHALSGREALGVVIALVLGGYFTWCWTKGRTLPMQTWRIRIVDRQGQPLTLARAWWRYLLCTVWVLPPIAFFAHRHLADWKPVTAALFGWVAFWALLSLLHPQRQFWHDAWAGTRLVDAAG</sequence>
<keyword evidence="2 5" id="KW-0812">Transmembrane</keyword>
<name>A0A936Z160_9BURK</name>
<evidence type="ECO:0000256" key="2">
    <source>
        <dbReference type="ARBA" id="ARBA00022692"/>
    </source>
</evidence>
<dbReference type="RefSeq" id="WP_201674256.1">
    <property type="nucleotide sequence ID" value="NZ_JAEQNE010000002.1"/>
</dbReference>
<evidence type="ECO:0000256" key="5">
    <source>
        <dbReference type="SAM" id="Phobius"/>
    </source>
</evidence>
<dbReference type="Pfam" id="PF06271">
    <property type="entry name" value="RDD"/>
    <property type="match status" value="1"/>
</dbReference>
<dbReference type="Proteomes" id="UP000599109">
    <property type="component" value="Unassembled WGS sequence"/>
</dbReference>
<dbReference type="GO" id="GO:0016020">
    <property type="term" value="C:membrane"/>
    <property type="evidence" value="ECO:0007669"/>
    <property type="project" value="UniProtKB-SubCell"/>
</dbReference>
<comment type="subcellular location">
    <subcellularLocation>
        <location evidence="1">Membrane</location>
        <topology evidence="1">Multi-pass membrane protein</topology>
    </subcellularLocation>
</comment>
<evidence type="ECO:0000256" key="4">
    <source>
        <dbReference type="ARBA" id="ARBA00023136"/>
    </source>
</evidence>